<keyword evidence="1" id="KW-0812">Transmembrane</keyword>
<dbReference type="EMBL" id="FNIM01000017">
    <property type="protein sequence ID" value="SDN83824.1"/>
    <property type="molecule type" value="Genomic_DNA"/>
</dbReference>
<feature type="transmembrane region" description="Helical" evidence="1">
    <location>
        <begin position="239"/>
        <end position="257"/>
    </location>
</feature>
<keyword evidence="1" id="KW-1133">Transmembrane helix</keyword>
<dbReference type="AlphaFoldDB" id="A0A1H0EN37"/>
<evidence type="ECO:0000256" key="1">
    <source>
        <dbReference type="SAM" id="Phobius"/>
    </source>
</evidence>
<keyword evidence="2" id="KW-0732">Signal</keyword>
<feature type="transmembrane region" description="Helical" evidence="1">
    <location>
        <begin position="137"/>
        <end position="163"/>
    </location>
</feature>
<protein>
    <submittedName>
        <fullName evidence="3">Peptidase M50B-like</fullName>
    </submittedName>
</protein>
<keyword evidence="4" id="KW-1185">Reference proteome</keyword>
<dbReference type="RefSeq" id="WP_092537671.1">
    <property type="nucleotide sequence ID" value="NZ_FNIM01000017.1"/>
</dbReference>
<accession>A0A1H0EN37</accession>
<feature type="signal peptide" evidence="2">
    <location>
        <begin position="1"/>
        <end position="20"/>
    </location>
</feature>
<feature type="transmembrane region" description="Helical" evidence="1">
    <location>
        <begin position="51"/>
        <end position="68"/>
    </location>
</feature>
<keyword evidence="1" id="KW-0472">Membrane</keyword>
<evidence type="ECO:0000313" key="3">
    <source>
        <dbReference type="EMBL" id="SDN83824.1"/>
    </source>
</evidence>
<dbReference type="Pfam" id="PF13398">
    <property type="entry name" value="Peptidase_M50B"/>
    <property type="match status" value="1"/>
</dbReference>
<proteinExistence type="predicted"/>
<organism evidence="3 4">
    <name type="scientific">Actinomyces ruminicola</name>
    <dbReference type="NCBI Taxonomy" id="332524"/>
    <lineage>
        <taxon>Bacteria</taxon>
        <taxon>Bacillati</taxon>
        <taxon>Actinomycetota</taxon>
        <taxon>Actinomycetes</taxon>
        <taxon>Actinomycetales</taxon>
        <taxon>Actinomycetaceae</taxon>
        <taxon>Actinomyces</taxon>
    </lineage>
</organism>
<gene>
    <name evidence="3" type="ORF">SAMN05216355_11734</name>
</gene>
<sequence>MISTAAINVVTLGAAGPALGAADAAAVTDAAGFWDGALARLAATAPPDPRLLWPAAVVVFLAWALPWLRRWSRALTTLVHEAGHAAVGMLVGRRFHGFVVEGDLSGRAVTSGSSRGPGRCVTAWAGYPMPALVGAGAVLAALAGWAGTVLVAALVVLAVALVMSRSVRTAGLVTLCGAAVAALWWWGDAAVVPLRAGVVAGVGLLLVAGAWESLGDVARSRDGGADHRTLARLTPLPAGFWWVTWALVDAGATWLVLRSAAELW</sequence>
<feature type="transmembrane region" description="Helical" evidence="1">
    <location>
        <begin position="169"/>
        <end position="187"/>
    </location>
</feature>
<dbReference type="InterPro" id="IPR049500">
    <property type="entry name" value="Peptidase_M50B-like"/>
</dbReference>
<evidence type="ECO:0000256" key="2">
    <source>
        <dbReference type="SAM" id="SignalP"/>
    </source>
</evidence>
<feature type="chain" id="PRO_5039053828" evidence="2">
    <location>
        <begin position="21"/>
        <end position="264"/>
    </location>
</feature>
<reference evidence="4" key="1">
    <citation type="submission" date="2016-10" db="EMBL/GenBank/DDBJ databases">
        <authorList>
            <person name="Varghese N."/>
            <person name="Submissions S."/>
        </authorList>
    </citation>
    <scope>NUCLEOTIDE SEQUENCE [LARGE SCALE GENOMIC DNA]</scope>
    <source>
        <strain evidence="4">DSM 27982</strain>
    </source>
</reference>
<name>A0A1H0EN37_9ACTO</name>
<evidence type="ECO:0000313" key="4">
    <source>
        <dbReference type="Proteomes" id="UP000198541"/>
    </source>
</evidence>
<dbReference type="Proteomes" id="UP000198541">
    <property type="component" value="Unassembled WGS sequence"/>
</dbReference>
<dbReference type="STRING" id="332524.SAMN04487766_101191"/>
<feature type="transmembrane region" description="Helical" evidence="1">
    <location>
        <begin position="194"/>
        <end position="211"/>
    </location>
</feature>